<dbReference type="Proteomes" id="UP000078541">
    <property type="component" value="Unassembled WGS sequence"/>
</dbReference>
<accession>A0A195F3L1</accession>
<evidence type="ECO:0000313" key="1">
    <source>
        <dbReference type="EMBL" id="KYN35170.1"/>
    </source>
</evidence>
<sequence length="105" mass="12098">DRSYFPLRILEHCVRCVEREGGRERERERERDREGFNCPSYIPCGGRVRTDGPRCIGGGAISVRGWQGHVTAHGRHVKGESRRRRASLYECRVAMWSSRAEPINT</sequence>
<name>A0A195F3L1_9HYME</name>
<reference evidence="1 2" key="1">
    <citation type="submission" date="2016-03" db="EMBL/GenBank/DDBJ databases">
        <title>Trachymyrmex septentrionalis WGS genome.</title>
        <authorList>
            <person name="Nygaard S."/>
            <person name="Hu H."/>
            <person name="Boomsma J."/>
            <person name="Zhang G."/>
        </authorList>
    </citation>
    <scope>NUCLEOTIDE SEQUENCE [LARGE SCALE GENOMIC DNA]</scope>
    <source>
        <strain evidence="1">Tsep2-gDNA-1</strain>
        <tissue evidence="1">Whole body</tissue>
    </source>
</reference>
<keyword evidence="2" id="KW-1185">Reference proteome</keyword>
<evidence type="ECO:0000313" key="2">
    <source>
        <dbReference type="Proteomes" id="UP000078541"/>
    </source>
</evidence>
<protein>
    <submittedName>
        <fullName evidence="1">Uncharacterized protein</fullName>
    </submittedName>
</protein>
<feature type="non-terminal residue" evidence="1">
    <location>
        <position position="1"/>
    </location>
</feature>
<organism evidence="1 2">
    <name type="scientific">Trachymyrmex septentrionalis</name>
    <dbReference type="NCBI Taxonomy" id="34720"/>
    <lineage>
        <taxon>Eukaryota</taxon>
        <taxon>Metazoa</taxon>
        <taxon>Ecdysozoa</taxon>
        <taxon>Arthropoda</taxon>
        <taxon>Hexapoda</taxon>
        <taxon>Insecta</taxon>
        <taxon>Pterygota</taxon>
        <taxon>Neoptera</taxon>
        <taxon>Endopterygota</taxon>
        <taxon>Hymenoptera</taxon>
        <taxon>Apocrita</taxon>
        <taxon>Aculeata</taxon>
        <taxon>Formicoidea</taxon>
        <taxon>Formicidae</taxon>
        <taxon>Myrmicinae</taxon>
        <taxon>Trachymyrmex</taxon>
    </lineage>
</organism>
<dbReference type="EMBL" id="KQ981820">
    <property type="protein sequence ID" value="KYN35170.1"/>
    <property type="molecule type" value="Genomic_DNA"/>
</dbReference>
<dbReference type="AlphaFoldDB" id="A0A195F3L1"/>
<proteinExistence type="predicted"/>
<gene>
    <name evidence="1" type="ORF">ALC56_10344</name>
</gene>